<accession>A0A2P7RDP5</accession>
<organism evidence="1 2">
    <name type="scientific">Zobellella taiwanensis</name>
    <dbReference type="NCBI Taxonomy" id="347535"/>
    <lineage>
        <taxon>Bacteria</taxon>
        <taxon>Pseudomonadati</taxon>
        <taxon>Pseudomonadota</taxon>
        <taxon>Gammaproteobacteria</taxon>
        <taxon>Aeromonadales</taxon>
        <taxon>Aeromonadaceae</taxon>
        <taxon>Zobellella</taxon>
    </lineage>
</organism>
<sequence>MNEFLGKWEIIEMEQWDQDYVDLEEPGFIRFDKDYSGGFVFGTVNGTIDYRYSKDLPPKVEFSWDGSSEYDPVSGRGWAVLEENNDLYGMLYIHDGDESWFKAKRM</sequence>
<reference evidence="1 2" key="1">
    <citation type="submission" date="2018-03" db="EMBL/GenBank/DDBJ databases">
        <title>The draft genome of Zobellella taiwanensis JCM 13381.</title>
        <authorList>
            <person name="Liu L."/>
            <person name="Li L."/>
            <person name="Wang T."/>
            <person name="Zhang X."/>
            <person name="Liang L."/>
        </authorList>
    </citation>
    <scope>NUCLEOTIDE SEQUENCE [LARGE SCALE GENOMIC DNA]</scope>
    <source>
        <strain evidence="1 2">JCM 13381</strain>
    </source>
</reference>
<gene>
    <name evidence="1" type="ORF">C7I36_00350</name>
</gene>
<dbReference type="OrthoDB" id="282152at2"/>
<dbReference type="AlphaFoldDB" id="A0A2P7RDP5"/>
<dbReference type="EMBL" id="PXYH01000001">
    <property type="protein sequence ID" value="PSJ48310.1"/>
    <property type="molecule type" value="Genomic_DNA"/>
</dbReference>
<comment type="caution">
    <text evidence="1">The sequence shown here is derived from an EMBL/GenBank/DDBJ whole genome shotgun (WGS) entry which is preliminary data.</text>
</comment>
<evidence type="ECO:0000313" key="2">
    <source>
        <dbReference type="Proteomes" id="UP000242181"/>
    </source>
</evidence>
<evidence type="ECO:0000313" key="1">
    <source>
        <dbReference type="EMBL" id="PSJ48310.1"/>
    </source>
</evidence>
<dbReference type="Proteomes" id="UP000242181">
    <property type="component" value="Unassembled WGS sequence"/>
</dbReference>
<keyword evidence="2" id="KW-1185">Reference proteome</keyword>
<protein>
    <recommendedName>
        <fullName evidence="3">Lipocalin-like domain-containing protein</fullName>
    </recommendedName>
</protein>
<evidence type="ECO:0008006" key="3">
    <source>
        <dbReference type="Google" id="ProtNLM"/>
    </source>
</evidence>
<dbReference type="RefSeq" id="WP_106451764.1">
    <property type="nucleotide sequence ID" value="NZ_PXYH01000001.1"/>
</dbReference>
<proteinExistence type="predicted"/>
<name>A0A2P7RDP5_9GAMM</name>